<accession>A0A6M5YSS9</accession>
<keyword evidence="2" id="KW-1185">Reference proteome</keyword>
<dbReference type="EMBL" id="CP053452">
    <property type="protein sequence ID" value="QJW96470.1"/>
    <property type="molecule type" value="Genomic_DNA"/>
</dbReference>
<proteinExistence type="predicted"/>
<evidence type="ECO:0000313" key="1">
    <source>
        <dbReference type="EMBL" id="QJW96470.1"/>
    </source>
</evidence>
<reference evidence="2" key="1">
    <citation type="submission" date="2020-05" db="EMBL/GenBank/DDBJ databases">
        <title>Frigoriglobus tundricola gen. nov., sp. nov., a psychrotolerant cellulolytic planctomycete of the family Gemmataceae with two divergent copies of 16S rRNA gene.</title>
        <authorList>
            <person name="Kulichevskaya I.S."/>
            <person name="Ivanova A.A."/>
            <person name="Naumoff D.G."/>
            <person name="Beletsky A.V."/>
            <person name="Rijpstra W.I.C."/>
            <person name="Sinninghe Damste J.S."/>
            <person name="Mardanov A.V."/>
            <person name="Ravin N.V."/>
            <person name="Dedysh S.N."/>
        </authorList>
    </citation>
    <scope>NUCLEOTIDE SEQUENCE [LARGE SCALE GENOMIC DNA]</scope>
    <source>
        <strain evidence="2">PL17</strain>
    </source>
</reference>
<dbReference type="Proteomes" id="UP000503447">
    <property type="component" value="Chromosome"/>
</dbReference>
<gene>
    <name evidence="1" type="ORF">FTUN_4027</name>
</gene>
<evidence type="ECO:0000313" key="2">
    <source>
        <dbReference type="Proteomes" id="UP000503447"/>
    </source>
</evidence>
<organism evidence="1 2">
    <name type="scientific">Frigoriglobus tundricola</name>
    <dbReference type="NCBI Taxonomy" id="2774151"/>
    <lineage>
        <taxon>Bacteria</taxon>
        <taxon>Pseudomonadati</taxon>
        <taxon>Planctomycetota</taxon>
        <taxon>Planctomycetia</taxon>
        <taxon>Gemmatales</taxon>
        <taxon>Gemmataceae</taxon>
        <taxon>Frigoriglobus</taxon>
    </lineage>
</organism>
<dbReference type="AlphaFoldDB" id="A0A6M5YSS9"/>
<sequence>MGVCRPIFGTETGGGCCMATPCDALIRHVLRDEALTRGLGDIEARMLVEWLADWTELLADASRTEDDAWSCVNRLCRRGRAIGRFVQLWADPFDRGAAIQLAASERFDWPLPCSDMDPGDLMHHILTWENQHPGA</sequence>
<name>A0A6M5YSS9_9BACT</name>
<dbReference type="KEGG" id="ftj:FTUN_4027"/>
<protein>
    <submittedName>
        <fullName evidence="1">Uncharacterized protein</fullName>
    </submittedName>
</protein>